<name>A0A6I1FEI1_9BACI</name>
<gene>
    <name evidence="3" type="ORF">F9802_11560</name>
</gene>
<dbReference type="InterPro" id="IPR015985">
    <property type="entry name" value="TehB-like_dom"/>
</dbReference>
<dbReference type="SUPFAM" id="SSF53335">
    <property type="entry name" value="S-adenosyl-L-methionine-dependent methyltransferases"/>
    <property type="match status" value="1"/>
</dbReference>
<keyword evidence="1 3" id="KW-0808">Transferase</keyword>
<dbReference type="GO" id="GO:0032259">
    <property type="term" value="P:methylation"/>
    <property type="evidence" value="ECO:0007669"/>
    <property type="project" value="UniProtKB-KW"/>
</dbReference>
<dbReference type="Pfam" id="PF03848">
    <property type="entry name" value="TehB"/>
    <property type="match status" value="1"/>
</dbReference>
<protein>
    <submittedName>
        <fullName evidence="3">Methyltransferase domain-containing protein</fullName>
    </submittedName>
</protein>
<reference evidence="3 4" key="1">
    <citation type="submission" date="2019-10" db="EMBL/GenBank/DDBJ databases">
        <title>Bacillus aerolatum sp. nov., isolated from bioaerosol of sport playgrounds.</title>
        <authorList>
            <person name="Chen P."/>
            <person name="Zhang G."/>
        </authorList>
    </citation>
    <scope>NUCLEOTIDE SEQUENCE [LARGE SCALE GENOMIC DNA]</scope>
    <source>
        <strain evidence="3 4">CX253</strain>
    </source>
</reference>
<accession>A0A6I1FEI1</accession>
<dbReference type="GO" id="GO:0008168">
    <property type="term" value="F:methyltransferase activity"/>
    <property type="evidence" value="ECO:0007669"/>
    <property type="project" value="UniProtKB-KW"/>
</dbReference>
<dbReference type="EMBL" id="WEIO01000006">
    <property type="protein sequence ID" value="KAB7706216.1"/>
    <property type="molecule type" value="Genomic_DNA"/>
</dbReference>
<comment type="caution">
    <text evidence="3">The sequence shown here is derived from an EMBL/GenBank/DDBJ whole genome shotgun (WGS) entry which is preliminary data.</text>
</comment>
<evidence type="ECO:0000313" key="3">
    <source>
        <dbReference type="EMBL" id="KAB7706216.1"/>
    </source>
</evidence>
<evidence type="ECO:0000259" key="2">
    <source>
        <dbReference type="Pfam" id="PF03848"/>
    </source>
</evidence>
<feature type="domain" description="Tellurite resistance methyltransferase TehB-like" evidence="2">
    <location>
        <begin position="30"/>
        <end position="175"/>
    </location>
</feature>
<dbReference type="AlphaFoldDB" id="A0A6I1FEI1"/>
<keyword evidence="4" id="KW-1185">Reference proteome</keyword>
<dbReference type="PANTHER" id="PTHR43861">
    <property type="entry name" value="TRANS-ACONITATE 2-METHYLTRANSFERASE-RELATED"/>
    <property type="match status" value="1"/>
</dbReference>
<dbReference type="RefSeq" id="WP_152152094.1">
    <property type="nucleotide sequence ID" value="NZ_WEIO01000006.1"/>
</dbReference>
<evidence type="ECO:0000256" key="1">
    <source>
        <dbReference type="ARBA" id="ARBA00022679"/>
    </source>
</evidence>
<proteinExistence type="predicted"/>
<dbReference type="Proteomes" id="UP000429595">
    <property type="component" value="Unassembled WGS sequence"/>
</dbReference>
<dbReference type="PANTHER" id="PTHR43861:SF3">
    <property type="entry name" value="PUTATIVE (AFU_ORTHOLOGUE AFUA_2G14390)-RELATED"/>
    <property type="match status" value="1"/>
</dbReference>
<organism evidence="3 4">
    <name type="scientific">Bacillus aerolatus</name>
    <dbReference type="NCBI Taxonomy" id="2653354"/>
    <lineage>
        <taxon>Bacteria</taxon>
        <taxon>Bacillati</taxon>
        <taxon>Bacillota</taxon>
        <taxon>Bacilli</taxon>
        <taxon>Bacillales</taxon>
        <taxon>Bacillaceae</taxon>
        <taxon>Bacillus</taxon>
    </lineage>
</organism>
<sequence>MNHWNTRFQAQNYVYGTEPNVFLSEFQKKIKISGEALAIAEGEGRNAVYLAEQGMKVTAWDYAESGLAKTNKLAEERDVMVNTELVDLNQAKWSKDKWDEIVCIFGHFPTELRQKTLQGVKEAVKPGGYYLTEVYSHYQIPYKSGGPQELDFLYKPEEFLRTFADWRIVHFFMGEVVRHEGELHNGLSHVIQFVGQKPE</sequence>
<dbReference type="CDD" id="cd02440">
    <property type="entry name" value="AdoMet_MTases"/>
    <property type="match status" value="1"/>
</dbReference>
<keyword evidence="3" id="KW-0489">Methyltransferase</keyword>
<dbReference type="Gene3D" id="3.40.50.150">
    <property type="entry name" value="Vaccinia Virus protein VP39"/>
    <property type="match status" value="1"/>
</dbReference>
<dbReference type="InterPro" id="IPR029063">
    <property type="entry name" value="SAM-dependent_MTases_sf"/>
</dbReference>
<evidence type="ECO:0000313" key="4">
    <source>
        <dbReference type="Proteomes" id="UP000429595"/>
    </source>
</evidence>